<dbReference type="InterPro" id="IPR015699">
    <property type="entry name" value="DNA-dir_RNA_pol1_lsu_N"/>
</dbReference>
<keyword evidence="4 15" id="KW-0240">DNA-directed RNA polymerase</keyword>
<dbReference type="InterPro" id="IPR038120">
    <property type="entry name" value="Rpb1_funnel_sf"/>
</dbReference>
<evidence type="ECO:0000256" key="4">
    <source>
        <dbReference type="ARBA" id="ARBA00022478"/>
    </source>
</evidence>
<dbReference type="Pfam" id="PF05000">
    <property type="entry name" value="RNA_pol_Rpb1_4"/>
    <property type="match status" value="1"/>
</dbReference>
<accession>A0A8S4MYS1</accession>
<dbReference type="PANTHER" id="PTHR19376">
    <property type="entry name" value="DNA-DIRECTED RNA POLYMERASE"/>
    <property type="match status" value="1"/>
</dbReference>
<feature type="compositionally biased region" description="Basic and acidic residues" evidence="17">
    <location>
        <begin position="1445"/>
        <end position="1455"/>
    </location>
</feature>
<dbReference type="InterPro" id="IPR007066">
    <property type="entry name" value="RNA_pol_Rpb1_3"/>
</dbReference>
<feature type="compositionally biased region" description="Acidic residues" evidence="17">
    <location>
        <begin position="1456"/>
        <end position="1487"/>
    </location>
</feature>
<feature type="compositionally biased region" description="Acidic residues" evidence="17">
    <location>
        <begin position="1426"/>
        <end position="1438"/>
    </location>
</feature>
<dbReference type="Pfam" id="PF04998">
    <property type="entry name" value="RNA_pol_Rpb1_5"/>
    <property type="match status" value="1"/>
</dbReference>
<keyword evidence="9" id="KW-0862">Zinc</keyword>
<dbReference type="CDD" id="cd02735">
    <property type="entry name" value="RNAP_I_Rpa1_C"/>
    <property type="match status" value="1"/>
</dbReference>
<organism evidence="19 20">
    <name type="scientific">Owenia fusiformis</name>
    <name type="common">Polychaete worm</name>
    <dbReference type="NCBI Taxonomy" id="6347"/>
    <lineage>
        <taxon>Eukaryota</taxon>
        <taxon>Metazoa</taxon>
        <taxon>Spiralia</taxon>
        <taxon>Lophotrochozoa</taxon>
        <taxon>Annelida</taxon>
        <taxon>Polychaeta</taxon>
        <taxon>Sedentaria</taxon>
        <taxon>Canalipalpata</taxon>
        <taxon>Sabellida</taxon>
        <taxon>Oweniida</taxon>
        <taxon>Oweniidae</taxon>
        <taxon>Owenia</taxon>
    </lineage>
</organism>
<dbReference type="Gene3D" id="2.40.40.20">
    <property type="match status" value="1"/>
</dbReference>
<evidence type="ECO:0000259" key="18">
    <source>
        <dbReference type="SMART" id="SM00663"/>
    </source>
</evidence>
<keyword evidence="10" id="KW-0460">Magnesium</keyword>
<evidence type="ECO:0000256" key="8">
    <source>
        <dbReference type="ARBA" id="ARBA00022723"/>
    </source>
</evidence>
<dbReference type="InterPro" id="IPR044893">
    <property type="entry name" value="RNA_pol_Rpb1_clamp_domain"/>
</dbReference>
<comment type="caution">
    <text evidence="19">The sequence shown here is derived from an EMBL/GenBank/DDBJ whole genome shotgun (WGS) entry which is preliminary data.</text>
</comment>
<evidence type="ECO:0000256" key="11">
    <source>
        <dbReference type="ARBA" id="ARBA00023163"/>
    </source>
</evidence>
<evidence type="ECO:0000256" key="17">
    <source>
        <dbReference type="SAM" id="MobiDB-lite"/>
    </source>
</evidence>
<dbReference type="InterPro" id="IPR047107">
    <property type="entry name" value="DNA-dir_RNA_pol1_lsu_C"/>
</dbReference>
<evidence type="ECO:0000256" key="9">
    <source>
        <dbReference type="ARBA" id="ARBA00022833"/>
    </source>
</evidence>
<dbReference type="Gene3D" id="3.30.70.2850">
    <property type="match status" value="1"/>
</dbReference>
<dbReference type="FunFam" id="2.40.40.20:FF:000019">
    <property type="entry name" value="DNA-directed RNA polymerase II subunit RPB1"/>
    <property type="match status" value="1"/>
</dbReference>
<keyword evidence="16" id="KW-0175">Coiled coil</keyword>
<dbReference type="InterPro" id="IPR007081">
    <property type="entry name" value="RNA_pol_Rpb1_5"/>
</dbReference>
<keyword evidence="11 15" id="KW-0804">Transcription</keyword>
<evidence type="ECO:0000256" key="7">
    <source>
        <dbReference type="ARBA" id="ARBA00022695"/>
    </source>
</evidence>
<keyword evidence="7 15" id="KW-0548">Nucleotidyltransferase</keyword>
<dbReference type="InterPro" id="IPR006592">
    <property type="entry name" value="RNA_pol_N"/>
</dbReference>
<dbReference type="InterPro" id="IPR045867">
    <property type="entry name" value="DNA-dir_RpoC_beta_prime"/>
</dbReference>
<evidence type="ECO:0000256" key="3">
    <source>
        <dbReference type="ARBA" id="ARBA00011251"/>
    </source>
</evidence>
<evidence type="ECO:0000256" key="6">
    <source>
        <dbReference type="ARBA" id="ARBA00022679"/>
    </source>
</evidence>
<dbReference type="FunFam" id="3.30.1490.180:FF:000003">
    <property type="entry name" value="DNA-directed RNA polymerase subunit"/>
    <property type="match status" value="1"/>
</dbReference>
<dbReference type="Gene3D" id="1.10.274.100">
    <property type="entry name" value="RNA polymerase Rpb1, domain 3"/>
    <property type="match status" value="1"/>
</dbReference>
<evidence type="ECO:0000256" key="13">
    <source>
        <dbReference type="ARBA" id="ARBA00048552"/>
    </source>
</evidence>
<dbReference type="Gene3D" id="1.10.357.120">
    <property type="match status" value="1"/>
</dbReference>
<dbReference type="GO" id="GO:0005736">
    <property type="term" value="C:RNA polymerase I complex"/>
    <property type="evidence" value="ECO:0007669"/>
    <property type="project" value="TreeGrafter"/>
</dbReference>
<dbReference type="EMBL" id="CAIIXF020000001">
    <property type="protein sequence ID" value="CAH1774106.1"/>
    <property type="molecule type" value="Genomic_DNA"/>
</dbReference>
<comment type="subunit">
    <text evidence="3">Component of the RNA polymerase I (Pol I) complex consisting of at least 13 subunits.</text>
</comment>
<keyword evidence="20" id="KW-1185">Reference proteome</keyword>
<keyword evidence="5" id="KW-0597">Phosphoprotein</keyword>
<dbReference type="SUPFAM" id="SSF64484">
    <property type="entry name" value="beta and beta-prime subunits of DNA dependent RNA-polymerase"/>
    <property type="match status" value="1"/>
</dbReference>
<dbReference type="EC" id="2.7.7.6" evidence="15"/>
<proteinExistence type="inferred from homology"/>
<reference evidence="19" key="1">
    <citation type="submission" date="2022-03" db="EMBL/GenBank/DDBJ databases">
        <authorList>
            <person name="Martin C."/>
        </authorList>
    </citation>
    <scope>NUCLEOTIDE SEQUENCE</scope>
</reference>
<evidence type="ECO:0000256" key="15">
    <source>
        <dbReference type="RuleBase" id="RU004279"/>
    </source>
</evidence>
<dbReference type="GO" id="GO:0003899">
    <property type="term" value="F:DNA-directed RNA polymerase activity"/>
    <property type="evidence" value="ECO:0007669"/>
    <property type="project" value="UniProtKB-EC"/>
</dbReference>
<keyword evidence="8" id="KW-0479">Metal-binding</keyword>
<comment type="subcellular location">
    <subcellularLocation>
        <location evidence="1">Nucleus</location>
        <location evidence="1">Nucleolus</location>
    </subcellularLocation>
</comment>
<dbReference type="FunFam" id="4.10.860.120:FF:000006">
    <property type="entry name" value="DNA-directed RNA polymerase subunit"/>
    <property type="match status" value="1"/>
</dbReference>
<dbReference type="Pfam" id="PF00623">
    <property type="entry name" value="RNA_pol_Rpb1_2"/>
    <property type="match status" value="1"/>
</dbReference>
<dbReference type="FunFam" id="1.10.274.100:FF:000012">
    <property type="entry name" value="DNA-directed RNA polymerase subunit"/>
    <property type="match status" value="1"/>
</dbReference>
<dbReference type="Gene3D" id="6.10.250.2940">
    <property type="match status" value="1"/>
</dbReference>
<comment type="function">
    <text evidence="14">DNA-dependent RNA polymerase catalyzes the transcription of DNA into RNA using the four ribonucleoside triphosphates as substrates. Largest and catalytic core component of RNA polymerase I which synthesizes ribosomal RNA precursors. Forms the polymerase active center together with the second largest subunit. A single stranded DNA template strand of the promoter is positioned within the central active site cleft of Pol I. A bridging helix emanates from RPA1 and crosses the cleft near the catalytic site and is thought to promote translocation of Pol I by acting as a ratchet that moves the RNA-DNA hybrid through the active site by switching from straight to bent conformations at each step of nucleotide addition.</text>
</comment>
<evidence type="ECO:0000256" key="2">
    <source>
        <dbReference type="ARBA" id="ARBA00006460"/>
    </source>
</evidence>
<dbReference type="CDD" id="cd01435">
    <property type="entry name" value="RNAP_I_RPA1_N"/>
    <property type="match status" value="1"/>
</dbReference>
<evidence type="ECO:0000256" key="16">
    <source>
        <dbReference type="SAM" id="Coils"/>
    </source>
</evidence>
<dbReference type="SMART" id="SM00663">
    <property type="entry name" value="RPOLA_N"/>
    <property type="match status" value="1"/>
</dbReference>
<evidence type="ECO:0000256" key="1">
    <source>
        <dbReference type="ARBA" id="ARBA00004604"/>
    </source>
</evidence>
<protein>
    <recommendedName>
        <fullName evidence="15">DNA-directed RNA polymerase subunit</fullName>
        <ecNumber evidence="15">2.7.7.6</ecNumber>
    </recommendedName>
</protein>
<evidence type="ECO:0000256" key="14">
    <source>
        <dbReference type="ARBA" id="ARBA00053996"/>
    </source>
</evidence>
<comment type="catalytic activity">
    <reaction evidence="13 15">
        <text>RNA(n) + a ribonucleoside 5'-triphosphate = RNA(n+1) + diphosphate</text>
        <dbReference type="Rhea" id="RHEA:21248"/>
        <dbReference type="Rhea" id="RHEA-COMP:14527"/>
        <dbReference type="Rhea" id="RHEA-COMP:17342"/>
        <dbReference type="ChEBI" id="CHEBI:33019"/>
        <dbReference type="ChEBI" id="CHEBI:61557"/>
        <dbReference type="ChEBI" id="CHEBI:140395"/>
        <dbReference type="EC" id="2.7.7.6"/>
    </reaction>
</comment>
<dbReference type="InterPro" id="IPR000722">
    <property type="entry name" value="RNA_pol_asu"/>
</dbReference>
<evidence type="ECO:0000256" key="12">
    <source>
        <dbReference type="ARBA" id="ARBA00023242"/>
    </source>
</evidence>
<evidence type="ECO:0000313" key="20">
    <source>
        <dbReference type="Proteomes" id="UP000749559"/>
    </source>
</evidence>
<feature type="coiled-coil region" evidence="16">
    <location>
        <begin position="234"/>
        <end position="289"/>
    </location>
</feature>
<dbReference type="PANTHER" id="PTHR19376:SF11">
    <property type="entry name" value="DNA-DIRECTED RNA POLYMERASE I SUBUNIT RPA1"/>
    <property type="match status" value="1"/>
</dbReference>
<dbReference type="FunFam" id="1.10.150.390:FF:000005">
    <property type="entry name" value="DNA-directed RNA polymerase subunit"/>
    <property type="match status" value="1"/>
</dbReference>
<evidence type="ECO:0000256" key="5">
    <source>
        <dbReference type="ARBA" id="ARBA00022553"/>
    </source>
</evidence>
<name>A0A8S4MYS1_OWEFU</name>
<comment type="similarity">
    <text evidence="2 15">Belongs to the RNA polymerase beta' chain family.</text>
</comment>
<dbReference type="OrthoDB" id="270392at2759"/>
<feature type="region of interest" description="Disordered" evidence="17">
    <location>
        <begin position="1405"/>
        <end position="1508"/>
    </location>
</feature>
<dbReference type="Proteomes" id="UP000749559">
    <property type="component" value="Unassembled WGS sequence"/>
</dbReference>
<feature type="domain" description="RNA polymerase N-terminal" evidence="18">
    <location>
        <begin position="332"/>
        <end position="675"/>
    </location>
</feature>
<evidence type="ECO:0000313" key="19">
    <source>
        <dbReference type="EMBL" id="CAH1774106.1"/>
    </source>
</evidence>
<dbReference type="InterPro" id="IPR007080">
    <property type="entry name" value="RNA_pol_Rpb1_1"/>
</dbReference>
<keyword evidence="6 15" id="KW-0808">Transferase</keyword>
<dbReference type="Gene3D" id="1.10.132.30">
    <property type="match status" value="1"/>
</dbReference>
<gene>
    <name evidence="19" type="ORF">OFUS_LOCUS1626</name>
</gene>
<dbReference type="Gene3D" id="1.10.150.390">
    <property type="match status" value="1"/>
</dbReference>
<keyword evidence="12" id="KW-0539">Nucleus</keyword>
<dbReference type="Gene3D" id="3.30.1490.180">
    <property type="entry name" value="RNA polymerase ii"/>
    <property type="match status" value="1"/>
</dbReference>
<dbReference type="GO" id="GO:0003677">
    <property type="term" value="F:DNA binding"/>
    <property type="evidence" value="ECO:0007669"/>
    <property type="project" value="InterPro"/>
</dbReference>
<evidence type="ECO:0000256" key="10">
    <source>
        <dbReference type="ARBA" id="ARBA00022842"/>
    </source>
</evidence>
<dbReference type="InterPro" id="IPR007083">
    <property type="entry name" value="RNA_pol_Rpb1_4"/>
</dbReference>
<dbReference type="GO" id="GO:0046872">
    <property type="term" value="F:metal ion binding"/>
    <property type="evidence" value="ECO:0007669"/>
    <property type="project" value="UniProtKB-KW"/>
</dbReference>
<dbReference type="Gene3D" id="4.10.860.120">
    <property type="entry name" value="RNA polymerase II, clamp domain"/>
    <property type="match status" value="1"/>
</dbReference>
<dbReference type="GO" id="GO:0006351">
    <property type="term" value="P:DNA-templated transcription"/>
    <property type="evidence" value="ECO:0007669"/>
    <property type="project" value="InterPro"/>
</dbReference>
<sequence>MTLETEEPYQRLSRLSFGTYSDVEVQRLSVKEITNPNSFDSLMHPTYGGLYDPHLGAVDRDDVCATCRQNYIHCPGHMGHISLAVPVYNPVFFNTMYQILKGSCQKCHNMLVRNCSVTLLTMQLQSLSLGFLGLVQDLQETMNNTLMDDGGDLQDTGDLADQLNKVLLQAINDGPKSDGRNHSVKNIEELRSKLIKDFIKTCLHNSKCPHCYMPSRKLRQEHYSKLYYTKGYGAKRAKQVIMKRREKLRLLEQKRQAEQENIAPEEIVLDRTEKENENDEAAVESLTEQMYLTPEQARQDLRLIWQNCGPLLRKIYGCLDVPVTDTDSYPTDMFFLSVVPVPPSRFRPISQMGDKRFENPQSGNLVNVIKSNYTIRRVLQQKYREEVGQENSTDTLLNASTAEIGSTLEDISGKTLNEKLNNSWIQLQTKINCCVDCLLDKLNRDKNPGIKQLLEKKQGLFRKNMMGKRVNYAARSVISPDPYINTDEIGIPSVFAKKLTYPEPVTPWNVQELRRMVMNGPDVHPGAAFVINEDGSKLILKAGDKTHREAVAKQLLTPSSTPGAQLGTKKVYRHLKNGDVLLLNRQPTLHRPSMQAHKARILPGEKTLRLHYANCKAYNADFDGDEMNAHFPQNEICRAEAYNIASTNFQYLVPKDGSPLAGLIQDHMVSGVMLTIRGRFFNREDYQQLLYNALTDKDGPVLLLPPSIIKPVVRWSGKQVLSSLLLNLIPQGKDALNLIGTAKVPSKAWVRGTKRPWKAGGSPLQEGDMTESQVIIRQGELLVGVLDKAHYGSTPYSLVHCCYELYGGVMAGQLLTSLAKLFTTFLQQIKGFTLGVQDILCVKKGNKKRREIMAASKHCGPEVAARALDLKDFSDPEVLKDKLQAAHFSKEDLFKDLDLCMKGKTNEFQNSITKAIMPEGLLKQFPDNNLQLMVQAGAKGSSVNCMQISCLLGQIELEGRRPPIMISGKSLPSFLPYETCPRAGGYIDGRFLTGIRPQEYFHHCMAGREGLVDTAVKTSRSGYLQRCIIKHLEGLVVGYDMVVRDSDGSVVQFQYGEDSLDVCKTQFLKEKQFAFMMSNKAILMDQQQLAAVKNKLDTKTADKMFKEIQAWKEKHQNTKSCRKSAFLNYAKKKWSSVIVDHSTSVLTPAGRCQATEKLIKDWRDISVEKRKKKWEKNQTCPLPVTSKLPPQMYFGAVSQNLNDTVQSYVERNPGQCIKPGKEEEFLDLVKLRNMRALVEPGESVGLLAAQSIGEPSTQMTLNTFHFAGRGEMNVTLGIPRLREILMVASQNIKTPNMDVPLLKTKGAEKKAQALRLKLTKVYLSDVLENVEISETLSLDEKFNRRRLFRIRFNFLPYSNYKDKYYVTPNFILDYMERKFFKAFTSFVKRKIQEISESSLLNSGSLNRREAPKQDDEAAVGPVNRDEDNDEAEDDDQNDGDATATKVRERQQQERDYDGEDEEKEELAEEVLSEESESESEGEEEDAMGENSDGETSRSQTPTKNIDEKLRKKTTKKKVVINAEMEERRVQGVVSCIPNIEEYTYDANEEEWCEILFGMPITQMKIDLSSILESLARRTVLFFTPGITRAILTDSKKPGEEGLKRLKTEGVNIQELYKSAGFLDLNKLYSNDIHAIANTYGIEAAAKVLVQEIRDVFAAYGIQVDYRHLSLIADYMTFEGMYKPFNRMGLESNPSPLQKMTFETTMSFLKTATISGSKDDLKSPSARLVVGRVVNSGTGVFDLVHK</sequence>
<dbReference type="InterPro" id="IPR042102">
    <property type="entry name" value="RNA_pol_Rpb1_3_sf"/>
</dbReference>
<dbReference type="Pfam" id="PF04997">
    <property type="entry name" value="RNA_pol_Rpb1_1"/>
    <property type="match status" value="1"/>
</dbReference>
<dbReference type="Pfam" id="PF04983">
    <property type="entry name" value="RNA_pol_Rpb1_3"/>
    <property type="match status" value="1"/>
</dbReference>
<feature type="compositionally biased region" description="Basic and acidic residues" evidence="17">
    <location>
        <begin position="1406"/>
        <end position="1415"/>
    </location>
</feature>